<dbReference type="Pfam" id="PF13426">
    <property type="entry name" value="PAS_9"/>
    <property type="match status" value="1"/>
</dbReference>
<organism evidence="6 7">
    <name type="scientific">Colwellia ponticola</name>
    <dbReference type="NCBI Taxonomy" id="2304625"/>
    <lineage>
        <taxon>Bacteria</taxon>
        <taxon>Pseudomonadati</taxon>
        <taxon>Pseudomonadota</taxon>
        <taxon>Gammaproteobacteria</taxon>
        <taxon>Alteromonadales</taxon>
        <taxon>Colwelliaceae</taxon>
        <taxon>Colwellia</taxon>
    </lineage>
</organism>
<dbReference type="Pfam" id="PF00990">
    <property type="entry name" value="GGDEF"/>
    <property type="match status" value="1"/>
</dbReference>
<feature type="transmembrane region" description="Helical" evidence="2">
    <location>
        <begin position="118"/>
        <end position="141"/>
    </location>
</feature>
<dbReference type="SMART" id="SM00267">
    <property type="entry name" value="GGDEF"/>
    <property type="match status" value="1"/>
</dbReference>
<dbReference type="InterPro" id="IPR029787">
    <property type="entry name" value="Nucleotide_cyclase"/>
</dbReference>
<dbReference type="SUPFAM" id="SSF55073">
    <property type="entry name" value="Nucleotide cyclase"/>
    <property type="match status" value="1"/>
</dbReference>
<dbReference type="InterPro" id="IPR000160">
    <property type="entry name" value="GGDEF_dom"/>
</dbReference>
<feature type="domain" description="GGDEF" evidence="5">
    <location>
        <begin position="375"/>
        <end position="506"/>
    </location>
</feature>
<keyword evidence="2" id="KW-1133">Transmembrane helix</keyword>
<name>A0A8H2PJR1_9GAMM</name>
<dbReference type="EMBL" id="SZVP01000011">
    <property type="protein sequence ID" value="TMM44088.1"/>
    <property type="molecule type" value="Genomic_DNA"/>
</dbReference>
<evidence type="ECO:0000259" key="4">
    <source>
        <dbReference type="PROSITE" id="PS50113"/>
    </source>
</evidence>
<accession>A0A8H2PJR1</accession>
<dbReference type="PANTHER" id="PTHR46663:SF3">
    <property type="entry name" value="SLL0267 PROTEIN"/>
    <property type="match status" value="1"/>
</dbReference>
<evidence type="ECO:0000256" key="1">
    <source>
        <dbReference type="ARBA" id="ARBA00001946"/>
    </source>
</evidence>
<reference evidence="6 7" key="1">
    <citation type="submission" date="2019-05" db="EMBL/GenBank/DDBJ databases">
        <title>Colwellia ponticola sp. nov., isolated from seawater.</title>
        <authorList>
            <person name="Yoon J.-H."/>
        </authorList>
    </citation>
    <scope>NUCLEOTIDE SEQUENCE [LARGE SCALE GENOMIC DNA]</scope>
    <source>
        <strain evidence="6 7">OISW-25</strain>
    </source>
</reference>
<dbReference type="FunFam" id="3.30.70.270:FF:000001">
    <property type="entry name" value="Diguanylate cyclase domain protein"/>
    <property type="match status" value="1"/>
</dbReference>
<dbReference type="InterPro" id="IPR035965">
    <property type="entry name" value="PAS-like_dom_sf"/>
</dbReference>
<comment type="caution">
    <text evidence="6">The sequence shown here is derived from an EMBL/GenBank/DDBJ whole genome shotgun (WGS) entry which is preliminary data.</text>
</comment>
<dbReference type="Gene3D" id="3.30.450.20">
    <property type="entry name" value="PAS domain"/>
    <property type="match status" value="1"/>
</dbReference>
<feature type="transmembrane region" description="Helical" evidence="2">
    <location>
        <begin position="93"/>
        <end position="112"/>
    </location>
</feature>
<feature type="transmembrane region" description="Helical" evidence="2">
    <location>
        <begin position="63"/>
        <end position="81"/>
    </location>
</feature>
<dbReference type="InterPro" id="IPR000700">
    <property type="entry name" value="PAS-assoc_C"/>
</dbReference>
<dbReference type="CDD" id="cd00130">
    <property type="entry name" value="PAS"/>
    <property type="match status" value="1"/>
</dbReference>
<feature type="domain" description="PAS" evidence="3">
    <location>
        <begin position="225"/>
        <end position="264"/>
    </location>
</feature>
<dbReference type="SUPFAM" id="SSF55785">
    <property type="entry name" value="PYP-like sensor domain (PAS domain)"/>
    <property type="match status" value="1"/>
</dbReference>
<dbReference type="PROSITE" id="PS50113">
    <property type="entry name" value="PAC"/>
    <property type="match status" value="1"/>
</dbReference>
<gene>
    <name evidence="6" type="ORF">FCS21_11695</name>
</gene>
<feature type="transmembrane region" description="Helical" evidence="2">
    <location>
        <begin position="6"/>
        <end position="30"/>
    </location>
</feature>
<proteinExistence type="predicted"/>
<dbReference type="OrthoDB" id="9799509at2"/>
<dbReference type="PANTHER" id="PTHR46663">
    <property type="entry name" value="DIGUANYLATE CYCLASE DGCT-RELATED"/>
    <property type="match status" value="1"/>
</dbReference>
<dbReference type="AlphaFoldDB" id="A0A8H2PJR1"/>
<dbReference type="PROSITE" id="PS50887">
    <property type="entry name" value="GGDEF"/>
    <property type="match status" value="1"/>
</dbReference>
<keyword evidence="2" id="KW-0812">Transmembrane</keyword>
<sequence length="506" mass="55907">MLELDIRTLLVVTTLASIGSAIALVFLWLSQTRHNGAGFWAIGMSCISMASILISGQGIFPDFLSFVIANSFYVFGFVFILHGIRIFADRPPLLFLNFSVPLITAVLFYYFYFIDKNINIRIATLSTAFMITCLTIVITLLSNKKAPWRSAGFSVAAVFGLFGLFHGTRGVIALISPFDSFLMYPSMSTSFVFLAGIFILGAIPITLILLTYAALEAELRITSLAVNQSASSIIITDTNGAIEFVNPAFTEKTGYLLDDVIGKNPRVLHSGETLPEKYDTLWSTLAEGNTWRGEFHNRKKNGELFWEIASIAPVKQRNGIISHYVAVKEDITALKNAEERILHMANHDVLTGLPTRRLAMDRLMSALAIAKRKETKIAVLFVDIDGFKKINDSIGHDAGDYVLKETATRLSTSVRAVDTVARVGGDEFWILLTNIPDKDCVIVIAEKILSAVAKPYTLDHDEICIGISIGIALYPDNSVNPKELVHLADQAMYKIKRQGKNNYAFV</sequence>
<comment type="cofactor">
    <cofactor evidence="1">
        <name>Mg(2+)</name>
        <dbReference type="ChEBI" id="CHEBI:18420"/>
    </cofactor>
</comment>
<keyword evidence="7" id="KW-1185">Reference proteome</keyword>
<feature type="transmembrane region" description="Helical" evidence="2">
    <location>
        <begin position="190"/>
        <end position="215"/>
    </location>
</feature>
<dbReference type="CDD" id="cd01949">
    <property type="entry name" value="GGDEF"/>
    <property type="match status" value="1"/>
</dbReference>
<keyword evidence="2" id="KW-0472">Membrane</keyword>
<feature type="transmembrane region" description="Helical" evidence="2">
    <location>
        <begin position="153"/>
        <end position="178"/>
    </location>
</feature>
<dbReference type="InterPro" id="IPR001610">
    <property type="entry name" value="PAC"/>
</dbReference>
<evidence type="ECO:0000256" key="2">
    <source>
        <dbReference type="SAM" id="Phobius"/>
    </source>
</evidence>
<dbReference type="PROSITE" id="PS50112">
    <property type="entry name" value="PAS"/>
    <property type="match status" value="1"/>
</dbReference>
<dbReference type="Proteomes" id="UP000307702">
    <property type="component" value="Unassembled WGS sequence"/>
</dbReference>
<evidence type="ECO:0000313" key="6">
    <source>
        <dbReference type="EMBL" id="TMM44088.1"/>
    </source>
</evidence>
<dbReference type="Gene3D" id="3.30.70.270">
    <property type="match status" value="1"/>
</dbReference>
<dbReference type="NCBIfam" id="TIGR00254">
    <property type="entry name" value="GGDEF"/>
    <property type="match status" value="1"/>
</dbReference>
<feature type="domain" description="PAC" evidence="4">
    <location>
        <begin position="291"/>
        <end position="343"/>
    </location>
</feature>
<dbReference type="InterPro" id="IPR043128">
    <property type="entry name" value="Rev_trsase/Diguanyl_cyclase"/>
</dbReference>
<dbReference type="SMART" id="SM00086">
    <property type="entry name" value="PAC"/>
    <property type="match status" value="1"/>
</dbReference>
<protein>
    <submittedName>
        <fullName evidence="6">Diguanylate cyclase</fullName>
    </submittedName>
</protein>
<evidence type="ECO:0000313" key="7">
    <source>
        <dbReference type="Proteomes" id="UP000307702"/>
    </source>
</evidence>
<dbReference type="InterPro" id="IPR052163">
    <property type="entry name" value="DGC-Regulatory_Protein"/>
</dbReference>
<dbReference type="SMART" id="SM00091">
    <property type="entry name" value="PAS"/>
    <property type="match status" value="1"/>
</dbReference>
<dbReference type="GO" id="GO:0003824">
    <property type="term" value="F:catalytic activity"/>
    <property type="evidence" value="ECO:0007669"/>
    <property type="project" value="UniProtKB-ARBA"/>
</dbReference>
<dbReference type="NCBIfam" id="TIGR00229">
    <property type="entry name" value="sensory_box"/>
    <property type="match status" value="1"/>
</dbReference>
<evidence type="ECO:0000259" key="5">
    <source>
        <dbReference type="PROSITE" id="PS50887"/>
    </source>
</evidence>
<feature type="transmembrane region" description="Helical" evidence="2">
    <location>
        <begin position="37"/>
        <end position="57"/>
    </location>
</feature>
<evidence type="ECO:0000259" key="3">
    <source>
        <dbReference type="PROSITE" id="PS50112"/>
    </source>
</evidence>
<dbReference type="InterPro" id="IPR000014">
    <property type="entry name" value="PAS"/>
</dbReference>